<dbReference type="Pfam" id="PF09837">
    <property type="entry name" value="DUF2064"/>
    <property type="match status" value="1"/>
</dbReference>
<dbReference type="AlphaFoldDB" id="A0AA41R3L5"/>
<evidence type="ECO:0000256" key="3">
    <source>
        <dbReference type="ARBA" id="ARBA00022676"/>
    </source>
</evidence>
<dbReference type="NCBIfam" id="TIGR04282">
    <property type="entry name" value="glyco_like_cofC"/>
    <property type="match status" value="1"/>
</dbReference>
<comment type="subcellular location">
    <subcellularLocation>
        <location evidence="1">Cell membrane</location>
    </subcellularLocation>
</comment>
<evidence type="ECO:0000256" key="4">
    <source>
        <dbReference type="ARBA" id="ARBA00022679"/>
    </source>
</evidence>
<dbReference type="InterPro" id="IPR001173">
    <property type="entry name" value="Glyco_trans_2-like"/>
</dbReference>
<evidence type="ECO:0000256" key="2">
    <source>
        <dbReference type="ARBA" id="ARBA00022475"/>
    </source>
</evidence>
<dbReference type="GO" id="GO:0016757">
    <property type="term" value="F:glycosyltransferase activity"/>
    <property type="evidence" value="ECO:0007669"/>
    <property type="project" value="UniProtKB-KW"/>
</dbReference>
<evidence type="ECO:0000313" key="8">
    <source>
        <dbReference type="Proteomes" id="UP001165427"/>
    </source>
</evidence>
<dbReference type="InterPro" id="IPR026461">
    <property type="entry name" value="Trfase_2_rSAM/seldom_assoc"/>
</dbReference>
<dbReference type="SUPFAM" id="SSF53448">
    <property type="entry name" value="Nucleotide-diphospho-sugar transferases"/>
    <property type="match status" value="2"/>
</dbReference>
<dbReference type="Pfam" id="PF00535">
    <property type="entry name" value="Glycos_transf_2"/>
    <property type="match status" value="1"/>
</dbReference>
<keyword evidence="8" id="KW-1185">Reference proteome</keyword>
<keyword evidence="4" id="KW-0808">Transferase</keyword>
<sequence>MPGVDAQRRLILFGRYPVPGRTNTRLIPVVGPLGAAELQRQWTERAVAVLKGSRLAPVAFVYADGTAQQVRRWLGREGIELIPQVQGDLGQRMAAALADGLHRGASQVVLLGTDVPRMTARHLEMAFEALAGHDLVLGPARDGGYWLVGCRKAADVFTGIPWGTPEVLAQTMARAQAHGLSLALLPPMDDIDTPADLAALHGGRQGYAPFLSVVIPTLNEAVRIGPAVAEVMAPDIEVIVADGGSRDDTVFKAKAAGATVITAEPGRAVQQNAGAHLAKGSALLFLHADTRLPGDFGARVFECLLDPAVVLGAFHFQTDWDHWAMHAIARLTNARSRRLKLPYGDQGFFLRKRVFDRVGGFPMVPIAEDLLLARRLAPSGRIALAPGAAVTSSRRWRRRGIVRTTLINAVIAGGLLLGISPDRLAGLYHR</sequence>
<name>A0AA41R3L5_9BACT</name>
<evidence type="ECO:0000313" key="7">
    <source>
        <dbReference type="EMBL" id="MCJ8500380.1"/>
    </source>
</evidence>
<evidence type="ECO:0000256" key="1">
    <source>
        <dbReference type="ARBA" id="ARBA00004236"/>
    </source>
</evidence>
<dbReference type="Proteomes" id="UP001165427">
    <property type="component" value="Unassembled WGS sequence"/>
</dbReference>
<dbReference type="GO" id="GO:0005886">
    <property type="term" value="C:plasma membrane"/>
    <property type="evidence" value="ECO:0007669"/>
    <property type="project" value="UniProtKB-SubCell"/>
</dbReference>
<dbReference type="PANTHER" id="PTHR43646:SF2">
    <property type="entry name" value="GLYCOSYLTRANSFERASE 2-LIKE DOMAIN-CONTAINING PROTEIN"/>
    <property type="match status" value="1"/>
</dbReference>
<dbReference type="Gene3D" id="3.90.550.10">
    <property type="entry name" value="Spore Coat Polysaccharide Biosynthesis Protein SpsA, Chain A"/>
    <property type="match status" value="2"/>
</dbReference>
<proteinExistence type="predicted"/>
<keyword evidence="2" id="KW-1003">Cell membrane</keyword>
<dbReference type="CDD" id="cd02522">
    <property type="entry name" value="GT_2_like_a"/>
    <property type="match status" value="1"/>
</dbReference>
<dbReference type="PANTHER" id="PTHR43646">
    <property type="entry name" value="GLYCOSYLTRANSFERASE"/>
    <property type="match status" value="1"/>
</dbReference>
<organism evidence="7 8">
    <name type="scientific">Desulfatitalea alkaliphila</name>
    <dbReference type="NCBI Taxonomy" id="2929485"/>
    <lineage>
        <taxon>Bacteria</taxon>
        <taxon>Pseudomonadati</taxon>
        <taxon>Thermodesulfobacteriota</taxon>
        <taxon>Desulfobacteria</taxon>
        <taxon>Desulfobacterales</taxon>
        <taxon>Desulfosarcinaceae</taxon>
        <taxon>Desulfatitalea</taxon>
    </lineage>
</organism>
<keyword evidence="5" id="KW-0472">Membrane</keyword>
<protein>
    <submittedName>
        <fullName evidence="7">TIGR04283 family arsenosugar biosynthesis glycosyltransferase</fullName>
    </submittedName>
</protein>
<keyword evidence="3" id="KW-0328">Glycosyltransferase</keyword>
<accession>A0AA41R3L5</accession>
<dbReference type="InterPro" id="IPR029044">
    <property type="entry name" value="Nucleotide-diphossugar_trans"/>
</dbReference>
<comment type="caution">
    <text evidence="7">The sequence shown here is derived from an EMBL/GenBank/DDBJ whole genome shotgun (WGS) entry which is preliminary data.</text>
</comment>
<dbReference type="EMBL" id="JALJRB010000006">
    <property type="protein sequence ID" value="MCJ8500380.1"/>
    <property type="molecule type" value="Genomic_DNA"/>
</dbReference>
<reference evidence="7" key="1">
    <citation type="submission" date="2022-04" db="EMBL/GenBank/DDBJ databases">
        <title>Desulfatitalea alkaliphila sp. nov., a novel anaerobic sulfate-reducing bacterium isolated from terrestrial mud volcano, Taman Peninsula, Russia.</title>
        <authorList>
            <person name="Khomyakova M.A."/>
            <person name="Merkel A.Y."/>
            <person name="Slobodkin A.I."/>
        </authorList>
    </citation>
    <scope>NUCLEOTIDE SEQUENCE</scope>
    <source>
        <strain evidence="7">M08but</strain>
    </source>
</reference>
<evidence type="ECO:0000259" key="6">
    <source>
        <dbReference type="Pfam" id="PF00535"/>
    </source>
</evidence>
<evidence type="ECO:0000256" key="5">
    <source>
        <dbReference type="ARBA" id="ARBA00023136"/>
    </source>
</evidence>
<dbReference type="RefSeq" id="WP_246904581.1">
    <property type="nucleotide sequence ID" value="NZ_JALJRB010000006.1"/>
</dbReference>
<dbReference type="InterPro" id="IPR018641">
    <property type="entry name" value="Trfase_1_rSAM/seldom-assoc"/>
</dbReference>
<gene>
    <name evidence="7" type="ORF">MRX98_07310</name>
</gene>
<feature type="domain" description="Glycosyltransferase 2-like" evidence="6">
    <location>
        <begin position="212"/>
        <end position="356"/>
    </location>
</feature>
<dbReference type="NCBIfam" id="TIGR04283">
    <property type="entry name" value="glyco_like_mftF"/>
    <property type="match status" value="1"/>
</dbReference>